<proteinExistence type="predicted"/>
<dbReference type="Proteomes" id="UP000244161">
    <property type="component" value="Unassembled WGS sequence"/>
</dbReference>
<protein>
    <submittedName>
        <fullName evidence="1">Glucitol operon activator protein GutM</fullName>
    </submittedName>
</protein>
<name>A0A2T5IJG7_9LACT</name>
<dbReference type="AlphaFoldDB" id="A0A2T5IJG7"/>
<gene>
    <name evidence="1" type="ORF">C8U37_11153</name>
</gene>
<keyword evidence="2" id="KW-1185">Reference proteome</keyword>
<comment type="caution">
    <text evidence="1">The sequence shown here is derived from an EMBL/GenBank/DDBJ whole genome shotgun (WGS) entry which is preliminary data.</text>
</comment>
<dbReference type="InterPro" id="IPR009693">
    <property type="entry name" value="Glucitol_operon_activator"/>
</dbReference>
<accession>A0A2T5IJG7</accession>
<dbReference type="Pfam" id="PF06923">
    <property type="entry name" value="GutM"/>
    <property type="match status" value="1"/>
</dbReference>
<sequence>MEKIAVLASVIILLQLILSLYQVRYYNRFIKKLTKKYEGSHGYRLRTEVAKKYYSSVVIVVVLDEQHRIVECFSYSGLTIFSKFKIYDKYVGEKIDNHLLNIIKGEKPGLKSTAFETLICKEMETVTR</sequence>
<evidence type="ECO:0000313" key="2">
    <source>
        <dbReference type="Proteomes" id="UP000244161"/>
    </source>
</evidence>
<dbReference type="RefSeq" id="WP_170100235.1">
    <property type="nucleotide sequence ID" value="NZ_QAOM01000011.1"/>
</dbReference>
<evidence type="ECO:0000313" key="1">
    <source>
        <dbReference type="EMBL" id="PTQ83968.1"/>
    </source>
</evidence>
<dbReference type="EMBL" id="QAOM01000011">
    <property type="protein sequence ID" value="PTQ83968.1"/>
    <property type="molecule type" value="Genomic_DNA"/>
</dbReference>
<organism evidence="1 2">
    <name type="scientific">Trichococcus patagoniensis</name>
    <dbReference type="NCBI Taxonomy" id="382641"/>
    <lineage>
        <taxon>Bacteria</taxon>
        <taxon>Bacillati</taxon>
        <taxon>Bacillota</taxon>
        <taxon>Bacilli</taxon>
        <taxon>Lactobacillales</taxon>
        <taxon>Carnobacteriaceae</taxon>
        <taxon>Trichococcus</taxon>
    </lineage>
</organism>
<reference evidence="1 2" key="1">
    <citation type="submission" date="2018-04" db="EMBL/GenBank/DDBJ databases">
        <title>Genomic Encyclopedia of Archaeal and Bacterial Type Strains, Phase II (KMG-II): from individual species to whole genera.</title>
        <authorList>
            <person name="Goeker M."/>
        </authorList>
    </citation>
    <scope>NUCLEOTIDE SEQUENCE [LARGE SCALE GENOMIC DNA]</scope>
    <source>
        <strain evidence="1 2">DSM 18806</strain>
    </source>
</reference>